<dbReference type="InterPro" id="IPR029033">
    <property type="entry name" value="His_PPase_superfam"/>
</dbReference>
<sequence length="214" mass="23198">MTALHLTLLRHGRSRADDEGVHEGRYDSPLTAVGRAQAQALAAYWQAHPPGFELAFCSTLARAHETARIVTDALGVPLYPDDLLREWDNGPLAGLPRDEALRRFPIPAFRHDLDAFTAAGGESQAAIRARALLALERLWQVGGQAGTANLLVVSHGGFLNSLLRELTGAQRAWFLFGDTAFATVELSRTSHTAWLTGVNRMPHLASSAATADRD</sequence>
<dbReference type="RefSeq" id="WP_345465848.1">
    <property type="nucleotide sequence ID" value="NZ_BAABRP010000010.1"/>
</dbReference>
<evidence type="ECO:0000313" key="2">
    <source>
        <dbReference type="Proteomes" id="UP001401887"/>
    </source>
</evidence>
<name>A0ABP9W967_9DEIO</name>
<comment type="caution">
    <text evidence="1">The sequence shown here is derived from an EMBL/GenBank/DDBJ whole genome shotgun (WGS) entry which is preliminary data.</text>
</comment>
<dbReference type="CDD" id="cd07067">
    <property type="entry name" value="HP_PGM_like"/>
    <property type="match status" value="1"/>
</dbReference>
<organism evidence="1 2">
    <name type="scientific">Deinococcus carri</name>
    <dbReference type="NCBI Taxonomy" id="1211323"/>
    <lineage>
        <taxon>Bacteria</taxon>
        <taxon>Thermotogati</taxon>
        <taxon>Deinococcota</taxon>
        <taxon>Deinococci</taxon>
        <taxon>Deinococcales</taxon>
        <taxon>Deinococcaceae</taxon>
        <taxon>Deinococcus</taxon>
    </lineage>
</organism>
<dbReference type="Gene3D" id="3.40.50.1240">
    <property type="entry name" value="Phosphoglycerate mutase-like"/>
    <property type="match status" value="1"/>
</dbReference>
<gene>
    <name evidence="1" type="primary">pspB_2</name>
    <name evidence="1" type="ORF">Dcar01_02607</name>
</gene>
<keyword evidence="2" id="KW-1185">Reference proteome</keyword>
<dbReference type="SMART" id="SM00855">
    <property type="entry name" value="PGAM"/>
    <property type="match status" value="1"/>
</dbReference>
<proteinExistence type="predicted"/>
<protein>
    <submittedName>
        <fullName evidence="1">Phosphoserine phosphatase 2</fullName>
    </submittedName>
</protein>
<reference evidence="1 2" key="1">
    <citation type="submission" date="2024-02" db="EMBL/GenBank/DDBJ databases">
        <title>Deinococcus carri NBRC 110142.</title>
        <authorList>
            <person name="Ichikawa N."/>
            <person name="Katano-Makiyama Y."/>
            <person name="Hidaka K."/>
        </authorList>
    </citation>
    <scope>NUCLEOTIDE SEQUENCE [LARGE SCALE GENOMIC DNA]</scope>
    <source>
        <strain evidence="1 2">NBRC 110142</strain>
    </source>
</reference>
<dbReference type="PANTHER" id="PTHR48100:SF1">
    <property type="entry name" value="HISTIDINE PHOSPHATASE FAMILY PROTEIN-RELATED"/>
    <property type="match status" value="1"/>
</dbReference>
<dbReference type="InterPro" id="IPR013078">
    <property type="entry name" value="His_Pase_superF_clade-1"/>
</dbReference>
<dbReference type="PANTHER" id="PTHR48100">
    <property type="entry name" value="BROAD-SPECIFICITY PHOSPHATASE YOR283W-RELATED"/>
    <property type="match status" value="1"/>
</dbReference>
<dbReference type="InterPro" id="IPR050275">
    <property type="entry name" value="PGM_Phosphatase"/>
</dbReference>
<dbReference type="SUPFAM" id="SSF53254">
    <property type="entry name" value="Phosphoglycerate mutase-like"/>
    <property type="match status" value="1"/>
</dbReference>
<dbReference type="Proteomes" id="UP001401887">
    <property type="component" value="Unassembled WGS sequence"/>
</dbReference>
<evidence type="ECO:0000313" key="1">
    <source>
        <dbReference type="EMBL" id="GAA5513859.1"/>
    </source>
</evidence>
<dbReference type="EMBL" id="BAABRP010000010">
    <property type="protein sequence ID" value="GAA5513859.1"/>
    <property type="molecule type" value="Genomic_DNA"/>
</dbReference>
<accession>A0ABP9W967</accession>
<dbReference type="Pfam" id="PF00300">
    <property type="entry name" value="His_Phos_1"/>
    <property type="match status" value="1"/>
</dbReference>